<name>A0A1F5PG83_9BACT</name>
<sequence>MEFGVNLAGLQLEHPIMNAAGTCKRAEDVEKLANSAAAAIMVGSGTMAARTGNEGNVYEMDPVRGAYSLNSLGLPNPGRLYYEQELPRMTQTAHDAGKPLIFSGAGFSPEEYVILGQVADAAGVDVYEANLGCPNVWDGGKQKRIASFEPTLVREIVLRLQTVLSPRIRLVLKVSPFSDPVLLEQIAIEAQSGRVAGVACINAFANGFGLRLDGNRLITPGDGLAGLAGPALKPIGLGQVKQWRKLLPETITVIGIGGISTGCDVWEYQQVGAGPVAIATAYANRGEKVFSQILQEYVDTVEQKAEASV</sequence>
<evidence type="ECO:0000256" key="2">
    <source>
        <dbReference type="ARBA" id="ARBA00004725"/>
    </source>
</evidence>
<keyword evidence="4" id="KW-0288">FMN</keyword>
<dbReference type="InterPro" id="IPR050074">
    <property type="entry name" value="DHO_dehydrogenase"/>
</dbReference>
<accession>A0A1F5PG83</accession>
<dbReference type="GO" id="GO:0044205">
    <property type="term" value="P:'de novo' UMP biosynthetic process"/>
    <property type="evidence" value="ECO:0007669"/>
    <property type="project" value="UniProtKB-UniPathway"/>
</dbReference>
<evidence type="ECO:0000256" key="3">
    <source>
        <dbReference type="ARBA" id="ARBA00022630"/>
    </source>
</evidence>
<dbReference type="PANTHER" id="PTHR48109:SF1">
    <property type="entry name" value="DIHYDROOROTATE DEHYDROGENASE (FUMARATE)"/>
    <property type="match status" value="1"/>
</dbReference>
<dbReference type="AlphaFoldDB" id="A0A1F5PG83"/>
<evidence type="ECO:0000259" key="7">
    <source>
        <dbReference type="Pfam" id="PF01180"/>
    </source>
</evidence>
<dbReference type="GO" id="GO:0004152">
    <property type="term" value="F:dihydroorotate dehydrogenase activity"/>
    <property type="evidence" value="ECO:0007669"/>
    <property type="project" value="InterPro"/>
</dbReference>
<evidence type="ECO:0000256" key="4">
    <source>
        <dbReference type="ARBA" id="ARBA00022643"/>
    </source>
</evidence>
<dbReference type="STRING" id="1817828.A2722_04490"/>
<dbReference type="Proteomes" id="UP000178377">
    <property type="component" value="Unassembled WGS sequence"/>
</dbReference>
<feature type="domain" description="Dihydroorotate dehydrogenase catalytic" evidence="7">
    <location>
        <begin position="5"/>
        <end position="296"/>
    </location>
</feature>
<dbReference type="InterPro" id="IPR012135">
    <property type="entry name" value="Dihydroorotate_DH_1_2"/>
</dbReference>
<dbReference type="InterPro" id="IPR013785">
    <property type="entry name" value="Aldolase_TIM"/>
</dbReference>
<evidence type="ECO:0000313" key="9">
    <source>
        <dbReference type="Proteomes" id="UP000178377"/>
    </source>
</evidence>
<keyword evidence="3" id="KW-0285">Flavoprotein</keyword>
<dbReference type="PROSITE" id="PS00912">
    <property type="entry name" value="DHODEHASE_2"/>
    <property type="match status" value="1"/>
</dbReference>
<comment type="caution">
    <text evidence="8">The sequence shown here is derived from an EMBL/GenBank/DDBJ whole genome shotgun (WGS) entry which is preliminary data.</text>
</comment>
<organism evidence="8 9">
    <name type="scientific">Candidatus Doudnabacteria bacterium RIFCSPHIGHO2_01_FULL_50_11</name>
    <dbReference type="NCBI Taxonomy" id="1817828"/>
    <lineage>
        <taxon>Bacteria</taxon>
        <taxon>Candidatus Doudnaibacteriota</taxon>
    </lineage>
</organism>
<dbReference type="SUPFAM" id="SSF51395">
    <property type="entry name" value="FMN-linked oxidoreductases"/>
    <property type="match status" value="1"/>
</dbReference>
<dbReference type="EMBL" id="MFEO01000027">
    <property type="protein sequence ID" value="OGE88967.1"/>
    <property type="molecule type" value="Genomic_DNA"/>
</dbReference>
<dbReference type="UniPathway" id="UPA00070"/>
<reference evidence="8 9" key="1">
    <citation type="journal article" date="2016" name="Nat. Commun.">
        <title>Thousands of microbial genomes shed light on interconnected biogeochemical processes in an aquifer system.</title>
        <authorList>
            <person name="Anantharaman K."/>
            <person name="Brown C.T."/>
            <person name="Hug L.A."/>
            <person name="Sharon I."/>
            <person name="Castelle C.J."/>
            <person name="Probst A.J."/>
            <person name="Thomas B.C."/>
            <person name="Singh A."/>
            <person name="Wilkins M.J."/>
            <person name="Karaoz U."/>
            <person name="Brodie E.L."/>
            <person name="Williams K.H."/>
            <person name="Hubbard S.S."/>
            <person name="Banfield J.F."/>
        </authorList>
    </citation>
    <scope>NUCLEOTIDE SEQUENCE [LARGE SCALE GENOMIC DNA]</scope>
</reference>
<proteinExistence type="predicted"/>
<comment type="pathway">
    <text evidence="2">Pyrimidine metabolism; UMP biosynthesis via de novo pathway.</text>
</comment>
<gene>
    <name evidence="8" type="ORF">A2722_04490</name>
</gene>
<protein>
    <recommendedName>
        <fullName evidence="7">Dihydroorotate dehydrogenase catalytic domain-containing protein</fullName>
    </recommendedName>
</protein>
<dbReference type="GO" id="GO:0005737">
    <property type="term" value="C:cytoplasm"/>
    <property type="evidence" value="ECO:0007669"/>
    <property type="project" value="InterPro"/>
</dbReference>
<evidence type="ECO:0000313" key="8">
    <source>
        <dbReference type="EMBL" id="OGE88967.1"/>
    </source>
</evidence>
<dbReference type="InterPro" id="IPR005720">
    <property type="entry name" value="Dihydroorotate_DH_cat"/>
</dbReference>
<dbReference type="Gene3D" id="3.20.20.70">
    <property type="entry name" value="Aldolase class I"/>
    <property type="match status" value="1"/>
</dbReference>
<dbReference type="InterPro" id="IPR023359">
    <property type="entry name" value="Dihydro_DH_chainA_dom2"/>
</dbReference>
<dbReference type="InterPro" id="IPR001295">
    <property type="entry name" value="Dihydroorotate_DH_CS"/>
</dbReference>
<dbReference type="PIRSF" id="PIRSF000164">
    <property type="entry name" value="DHO_oxidase"/>
    <property type="match status" value="1"/>
</dbReference>
<evidence type="ECO:0000256" key="1">
    <source>
        <dbReference type="ARBA" id="ARBA00001917"/>
    </source>
</evidence>
<dbReference type="GO" id="GO:0006207">
    <property type="term" value="P:'de novo' pyrimidine nucleobase biosynthetic process"/>
    <property type="evidence" value="ECO:0007669"/>
    <property type="project" value="InterPro"/>
</dbReference>
<dbReference type="PANTHER" id="PTHR48109">
    <property type="entry name" value="DIHYDROOROTATE DEHYDROGENASE (QUINONE), MITOCHONDRIAL-RELATED"/>
    <property type="match status" value="1"/>
</dbReference>
<dbReference type="Gene3D" id="2.30.26.10">
    <property type="entry name" value="Dihydroorotate Dehydrogenase A, chain A, domain 2"/>
    <property type="match status" value="1"/>
</dbReference>
<keyword evidence="6" id="KW-0560">Oxidoreductase</keyword>
<evidence type="ECO:0000256" key="6">
    <source>
        <dbReference type="ARBA" id="ARBA00023002"/>
    </source>
</evidence>
<evidence type="ECO:0000256" key="5">
    <source>
        <dbReference type="ARBA" id="ARBA00022975"/>
    </source>
</evidence>
<comment type="cofactor">
    <cofactor evidence="1">
        <name>FMN</name>
        <dbReference type="ChEBI" id="CHEBI:58210"/>
    </cofactor>
</comment>
<keyword evidence="5" id="KW-0665">Pyrimidine biosynthesis</keyword>
<dbReference type="Pfam" id="PF01180">
    <property type="entry name" value="DHO_dh"/>
    <property type="match status" value="1"/>
</dbReference>